<keyword evidence="5" id="KW-0496">Mitochondrion</keyword>
<dbReference type="Gene3D" id="3.90.1200.10">
    <property type="match status" value="1"/>
</dbReference>
<dbReference type="VEuPathDB" id="FungiDB:ASPGLDRAFT_25724"/>
<dbReference type="SUPFAM" id="SSF56112">
    <property type="entry name" value="Protein kinase-like (PK-like)"/>
    <property type="match status" value="1"/>
</dbReference>
<gene>
    <name evidence="7" type="ORF">ASPGLDRAFT_25724</name>
</gene>
<comment type="similarity">
    <text evidence="2">Belongs to the AIM9 family.</text>
</comment>
<keyword evidence="8" id="KW-1185">Reference proteome</keyword>
<dbReference type="PANTHER" id="PTHR36091">
    <property type="entry name" value="ALTERED INHERITANCE OF MITOCHONDRIA PROTEIN 9, MITOCHONDRIAL"/>
    <property type="match status" value="1"/>
</dbReference>
<dbReference type="GeneID" id="34459764"/>
<dbReference type="RefSeq" id="XP_022400964.1">
    <property type="nucleotide sequence ID" value="XM_022543503.1"/>
</dbReference>
<name>A0A1L9VK18_ASPGL</name>
<dbReference type="STRING" id="1160497.A0A1L9VK18"/>
<protein>
    <recommendedName>
        <fullName evidence="3">Altered inheritance of mitochondria protein 9, mitochondrial</fullName>
    </recommendedName>
    <alternativeName>
        <fullName evidence="6">Found in mitochondrial proteome protein 29</fullName>
    </alternativeName>
</protein>
<dbReference type="GO" id="GO:0005739">
    <property type="term" value="C:mitochondrion"/>
    <property type="evidence" value="ECO:0007669"/>
    <property type="project" value="UniProtKB-SubCell"/>
</dbReference>
<sequence>MMGAFSLVQAEVRCFGIAALGNLNCMGDRALIAVLDVVLILPGRTLSEYASGLIKTGYSRTPQSNSIKREPLSYQGSIDEHVHLLQASKNVLERLVEDFQTQNASSPTLIHADLYKRNIYVHPYDLTTITGIIDWQSTSIEPAFVYTNETPDFASLPDEYQLEEDKSTTPEEQKRLNDAKICHQIYDVIMKGLIPKLRPAKLLDPALYRPFLCCHTTRRDSAIALRHKLMELSARWTDLGMQSTCPYSPDEQEIAQHAQDYEDFETVQKLKIWLKDSFNDSDGRVPNEVWDAAEYAHRAAYDEWIETAREVGANGDGLTVEKADRSWPFDSR</sequence>
<proteinExistence type="inferred from homology"/>
<dbReference type="PANTHER" id="PTHR36091:SF1">
    <property type="entry name" value="ALTERED INHERITANCE OF MITOCHONDRIA PROTEIN 9, MITOCHONDRIAL"/>
    <property type="match status" value="1"/>
</dbReference>
<reference evidence="8" key="1">
    <citation type="journal article" date="2017" name="Genome Biol.">
        <title>Comparative genomics reveals high biological diversity and specific adaptations in the industrially and medically important fungal genus Aspergillus.</title>
        <authorList>
            <person name="de Vries R.P."/>
            <person name="Riley R."/>
            <person name="Wiebenga A."/>
            <person name="Aguilar-Osorio G."/>
            <person name="Amillis S."/>
            <person name="Uchima C.A."/>
            <person name="Anderluh G."/>
            <person name="Asadollahi M."/>
            <person name="Askin M."/>
            <person name="Barry K."/>
            <person name="Battaglia E."/>
            <person name="Bayram O."/>
            <person name="Benocci T."/>
            <person name="Braus-Stromeyer S.A."/>
            <person name="Caldana C."/>
            <person name="Canovas D."/>
            <person name="Cerqueira G.C."/>
            <person name="Chen F."/>
            <person name="Chen W."/>
            <person name="Choi C."/>
            <person name="Clum A."/>
            <person name="Dos Santos R.A."/>
            <person name="Damasio A.R."/>
            <person name="Diallinas G."/>
            <person name="Emri T."/>
            <person name="Fekete E."/>
            <person name="Flipphi M."/>
            <person name="Freyberg S."/>
            <person name="Gallo A."/>
            <person name="Gournas C."/>
            <person name="Habgood R."/>
            <person name="Hainaut M."/>
            <person name="Harispe M.L."/>
            <person name="Henrissat B."/>
            <person name="Hilden K.S."/>
            <person name="Hope R."/>
            <person name="Hossain A."/>
            <person name="Karabika E."/>
            <person name="Karaffa L."/>
            <person name="Karanyi Z."/>
            <person name="Krasevec N."/>
            <person name="Kuo A."/>
            <person name="Kusch H."/>
            <person name="LaButti K."/>
            <person name="Lagendijk E.L."/>
            <person name="Lapidus A."/>
            <person name="Levasseur A."/>
            <person name="Lindquist E."/>
            <person name="Lipzen A."/>
            <person name="Logrieco A.F."/>
            <person name="MacCabe A."/>
            <person name="Maekelae M.R."/>
            <person name="Malavazi I."/>
            <person name="Melin P."/>
            <person name="Meyer V."/>
            <person name="Mielnichuk N."/>
            <person name="Miskei M."/>
            <person name="Molnar A.P."/>
            <person name="Mule G."/>
            <person name="Ngan C.Y."/>
            <person name="Orejas M."/>
            <person name="Orosz E."/>
            <person name="Ouedraogo J.P."/>
            <person name="Overkamp K.M."/>
            <person name="Park H.-S."/>
            <person name="Perrone G."/>
            <person name="Piumi F."/>
            <person name="Punt P.J."/>
            <person name="Ram A.F."/>
            <person name="Ramon A."/>
            <person name="Rauscher S."/>
            <person name="Record E."/>
            <person name="Riano-Pachon D.M."/>
            <person name="Robert V."/>
            <person name="Roehrig J."/>
            <person name="Ruller R."/>
            <person name="Salamov A."/>
            <person name="Salih N.S."/>
            <person name="Samson R.A."/>
            <person name="Sandor E."/>
            <person name="Sanguinetti M."/>
            <person name="Schuetze T."/>
            <person name="Sepcic K."/>
            <person name="Shelest E."/>
            <person name="Sherlock G."/>
            <person name="Sophianopoulou V."/>
            <person name="Squina F.M."/>
            <person name="Sun H."/>
            <person name="Susca A."/>
            <person name="Todd R.B."/>
            <person name="Tsang A."/>
            <person name="Unkles S.E."/>
            <person name="van de Wiele N."/>
            <person name="van Rossen-Uffink D."/>
            <person name="Oliveira J.V."/>
            <person name="Vesth T.C."/>
            <person name="Visser J."/>
            <person name="Yu J.-H."/>
            <person name="Zhou M."/>
            <person name="Andersen M.R."/>
            <person name="Archer D.B."/>
            <person name="Baker S.E."/>
            <person name="Benoit I."/>
            <person name="Brakhage A.A."/>
            <person name="Braus G.H."/>
            <person name="Fischer R."/>
            <person name="Frisvad J.C."/>
            <person name="Goldman G.H."/>
            <person name="Houbraken J."/>
            <person name="Oakley B."/>
            <person name="Pocsi I."/>
            <person name="Scazzocchio C."/>
            <person name="Seiboth B."/>
            <person name="vanKuyk P.A."/>
            <person name="Wortman J."/>
            <person name="Dyer P.S."/>
            <person name="Grigoriev I.V."/>
        </authorList>
    </citation>
    <scope>NUCLEOTIDE SEQUENCE [LARGE SCALE GENOMIC DNA]</scope>
    <source>
        <strain evidence="8">CBS 516.65</strain>
    </source>
</reference>
<dbReference type="OrthoDB" id="2831558at2759"/>
<keyword evidence="4" id="KW-0809">Transit peptide</keyword>
<evidence type="ECO:0000256" key="2">
    <source>
        <dbReference type="ARBA" id="ARBA00005543"/>
    </source>
</evidence>
<dbReference type="AlphaFoldDB" id="A0A1L9VK18"/>
<dbReference type="InterPro" id="IPR011009">
    <property type="entry name" value="Kinase-like_dom_sf"/>
</dbReference>
<evidence type="ECO:0000313" key="8">
    <source>
        <dbReference type="Proteomes" id="UP000184300"/>
    </source>
</evidence>
<evidence type="ECO:0000256" key="6">
    <source>
        <dbReference type="ARBA" id="ARBA00031849"/>
    </source>
</evidence>
<evidence type="ECO:0000256" key="4">
    <source>
        <dbReference type="ARBA" id="ARBA00022946"/>
    </source>
</evidence>
<comment type="subcellular location">
    <subcellularLocation>
        <location evidence="1">Mitochondrion</location>
    </subcellularLocation>
</comment>
<evidence type="ECO:0000256" key="3">
    <source>
        <dbReference type="ARBA" id="ARBA00016197"/>
    </source>
</evidence>
<evidence type="ECO:0000256" key="5">
    <source>
        <dbReference type="ARBA" id="ARBA00023128"/>
    </source>
</evidence>
<dbReference type="InterPro" id="IPR051035">
    <property type="entry name" value="Mito_inheritance_9"/>
</dbReference>
<evidence type="ECO:0000313" key="7">
    <source>
        <dbReference type="EMBL" id="OJJ84266.1"/>
    </source>
</evidence>
<accession>A0A1L9VK18</accession>
<evidence type="ECO:0000256" key="1">
    <source>
        <dbReference type="ARBA" id="ARBA00004173"/>
    </source>
</evidence>
<dbReference type="Proteomes" id="UP000184300">
    <property type="component" value="Unassembled WGS sequence"/>
</dbReference>
<organism evidence="7 8">
    <name type="scientific">Aspergillus glaucus CBS 516.65</name>
    <dbReference type="NCBI Taxonomy" id="1160497"/>
    <lineage>
        <taxon>Eukaryota</taxon>
        <taxon>Fungi</taxon>
        <taxon>Dikarya</taxon>
        <taxon>Ascomycota</taxon>
        <taxon>Pezizomycotina</taxon>
        <taxon>Eurotiomycetes</taxon>
        <taxon>Eurotiomycetidae</taxon>
        <taxon>Eurotiales</taxon>
        <taxon>Aspergillaceae</taxon>
        <taxon>Aspergillus</taxon>
        <taxon>Aspergillus subgen. Aspergillus</taxon>
    </lineage>
</organism>
<dbReference type="EMBL" id="KV878897">
    <property type="protein sequence ID" value="OJJ84266.1"/>
    <property type="molecule type" value="Genomic_DNA"/>
</dbReference>